<proteinExistence type="predicted"/>
<evidence type="ECO:0000313" key="2">
    <source>
        <dbReference type="Proteomes" id="UP001205906"/>
    </source>
</evidence>
<dbReference type="Gene3D" id="1.10.287.1490">
    <property type="match status" value="1"/>
</dbReference>
<evidence type="ECO:0000313" key="1">
    <source>
        <dbReference type="EMBL" id="MCO6050634.1"/>
    </source>
</evidence>
<reference evidence="1 2" key="1">
    <citation type="submission" date="2022-06" db="EMBL/GenBank/DDBJ databases">
        <title>Mesorhizobium sp. strain RP14 Genome sequencing and assembly.</title>
        <authorList>
            <person name="Kim I."/>
        </authorList>
    </citation>
    <scope>NUCLEOTIDE SEQUENCE [LARGE SCALE GENOMIC DNA]</scope>
    <source>
        <strain evidence="2">RP14(2022)</strain>
    </source>
</reference>
<comment type="caution">
    <text evidence="1">The sequence shown here is derived from an EMBL/GenBank/DDBJ whole genome shotgun (WGS) entry which is preliminary data.</text>
</comment>
<dbReference type="Proteomes" id="UP001205906">
    <property type="component" value="Unassembled WGS sequence"/>
</dbReference>
<organism evidence="1 2">
    <name type="scientific">Mesorhizobium liriopis</name>
    <dbReference type="NCBI Taxonomy" id="2953882"/>
    <lineage>
        <taxon>Bacteria</taxon>
        <taxon>Pseudomonadati</taxon>
        <taxon>Pseudomonadota</taxon>
        <taxon>Alphaproteobacteria</taxon>
        <taxon>Hyphomicrobiales</taxon>
        <taxon>Phyllobacteriaceae</taxon>
        <taxon>Mesorhizobium</taxon>
    </lineage>
</organism>
<sequence length="368" mass="39652">MKISKLLGKDPVSTIEAAIANLAARRETLNGRLADATAKFEAARSARKSALASDPTADLSALTQAVRDNEDEIETIQGVLHDLDEQHAEQEELLAKAKDEDVRAASAKELERVAGAVDKAAVELNDAIAALAKAASKMVGAIPPSLHVIDFSEQLGDGESDKERLVAAVIAEGIAHAIPSAFPTEYFAKYDGHASALRRLLDTDGRARYYATGELPIPTDARTFAANFISERLRDRAKDIVAGELSPDLDDTDLVPVRFRPKIVPTFPLVQIYSLVHFAYRTAEGEAYTIITSRWSHNVPEDVADAAVEAGVALRIDTPEGEKAFRDQQEARRQSPTAFFAPSVSLADCVNLGNVRALAVAEVEEEAA</sequence>
<accession>A0ABT1C744</accession>
<keyword evidence="2" id="KW-1185">Reference proteome</keyword>
<name>A0ABT1C744_9HYPH</name>
<dbReference type="RefSeq" id="WP_252819450.1">
    <property type="nucleotide sequence ID" value="NZ_JAMXQS010000006.1"/>
</dbReference>
<protein>
    <recommendedName>
        <fullName evidence="3">Phage major capsid protein</fullName>
    </recommendedName>
</protein>
<dbReference type="EMBL" id="JAMXQS010000006">
    <property type="protein sequence ID" value="MCO6050634.1"/>
    <property type="molecule type" value="Genomic_DNA"/>
</dbReference>
<gene>
    <name evidence="1" type="ORF">NGM99_12655</name>
</gene>
<evidence type="ECO:0008006" key="3">
    <source>
        <dbReference type="Google" id="ProtNLM"/>
    </source>
</evidence>